<gene>
    <name evidence="6" type="ORF">H9626_12585</name>
</gene>
<dbReference type="SUPFAM" id="SSF56935">
    <property type="entry name" value="Porins"/>
    <property type="match status" value="1"/>
</dbReference>
<evidence type="ECO:0000313" key="7">
    <source>
        <dbReference type="Proteomes" id="UP000616346"/>
    </source>
</evidence>
<keyword evidence="4" id="KW-0732">Signal</keyword>
<keyword evidence="7" id="KW-1185">Reference proteome</keyword>
<evidence type="ECO:0000259" key="5">
    <source>
        <dbReference type="Pfam" id="PF14905"/>
    </source>
</evidence>
<proteinExistence type="predicted"/>
<feature type="domain" description="Outer membrane protein beta-barrel" evidence="5">
    <location>
        <begin position="365"/>
        <end position="742"/>
    </location>
</feature>
<evidence type="ECO:0000256" key="4">
    <source>
        <dbReference type="SAM" id="SignalP"/>
    </source>
</evidence>
<dbReference type="Pfam" id="PF14905">
    <property type="entry name" value="OMP_b-brl_3"/>
    <property type="match status" value="1"/>
</dbReference>
<dbReference type="Gene3D" id="2.40.170.20">
    <property type="entry name" value="TonB-dependent receptor, beta-barrel domain"/>
    <property type="match status" value="1"/>
</dbReference>
<evidence type="ECO:0000256" key="2">
    <source>
        <dbReference type="ARBA" id="ARBA00023136"/>
    </source>
</evidence>
<feature type="signal peptide" evidence="4">
    <location>
        <begin position="1"/>
        <end position="22"/>
    </location>
</feature>
<dbReference type="InterPro" id="IPR036942">
    <property type="entry name" value="Beta-barrel_TonB_sf"/>
</dbReference>
<keyword evidence="6" id="KW-0675">Receptor</keyword>
<sequence length="762" mass="86044">MKRYFLMSILLLAGVLTSLSMAQTLSGKVTDSRERPIDGATVVLQRIDSTFVDAAVTDTAGFFSLNQVPEHYRLIFQHILYDTVEKEGKGSDAGVTVLKEKDYALGEVVVKADRPLVKVEGSRLTYDMPQLTANKLVTNAYEAIKELPGVMEQNDVLTLAGTSSLSIILNGKPSSMTYEQLTTLLKAMPASRVERAEVMYSAPPQYHVRGAAINLVLKGYKEGEGGLQGEVNGSYVQLDEAGGNGGVTLAYTSPKFDVDFMYNLNDRYSRQSMEFDALHTVAGETHEIHLSDNGEGRGISHLFRLGGAYKFSEGNQLDLNYTTNFTPNGTNDLRAWGNISNSRNYHESDEQMHNAALSYTSDFGLKAGADYTFYKNKDTQDFSDTGTDGQESAFVSNSEQRIDRWKVYADHSLMLPKDWTLNYGTSFTYVNDRNMQRYNLLEMSSDNTDSRIDEYTYNAYVGFDKSFNPRWSLSASAAVEYYKMEDYEKWAVYPTMQLSYVPSPSHILQLSFSSDKTYPDYWTLSGTVGYLNGYQQSVGNAYLKPYTDYSAALTYILKSKYIFQVSYDYQPDYFMQMVYLDSERLRSVYNYQNWDYNNQLILTAVIPFKVGGWWDSRLTLNALFGHAKASHYYDAPFDNRQWTGIGSWTNTFILSQKPNIKFEVTAFGQTKALQGSYRIQPIGSVNATLRYTFAGDKAMIQLKGTDIFNGYNHFNMKVRNGAQHLDMGVANYQRGITLSFSYKFGGYTKKESKNVDTSRFGL</sequence>
<dbReference type="Proteomes" id="UP000616346">
    <property type="component" value="Unassembled WGS sequence"/>
</dbReference>
<dbReference type="EMBL" id="JACSPQ010000019">
    <property type="protein sequence ID" value="MBD8003039.1"/>
    <property type="molecule type" value="Genomic_DNA"/>
</dbReference>
<accession>A0ABR8VE37</accession>
<comment type="caution">
    <text evidence="6">The sequence shown here is derived from an EMBL/GenBank/DDBJ whole genome shotgun (WGS) entry which is preliminary data.</text>
</comment>
<dbReference type="InterPro" id="IPR008969">
    <property type="entry name" value="CarboxyPept-like_regulatory"/>
</dbReference>
<dbReference type="Gene3D" id="2.60.40.1120">
    <property type="entry name" value="Carboxypeptidase-like, regulatory domain"/>
    <property type="match status" value="1"/>
</dbReference>
<dbReference type="SUPFAM" id="SSF49464">
    <property type="entry name" value="Carboxypeptidase regulatory domain-like"/>
    <property type="match status" value="1"/>
</dbReference>
<organism evidence="6 7">
    <name type="scientific">Phocaeicola faecium</name>
    <dbReference type="NCBI Taxonomy" id="2762213"/>
    <lineage>
        <taxon>Bacteria</taxon>
        <taxon>Pseudomonadati</taxon>
        <taxon>Bacteroidota</taxon>
        <taxon>Bacteroidia</taxon>
        <taxon>Bacteroidales</taxon>
        <taxon>Bacteroidaceae</taxon>
        <taxon>Phocaeicola</taxon>
    </lineage>
</organism>
<comment type="subcellular location">
    <subcellularLocation>
        <location evidence="1">Cell outer membrane</location>
    </subcellularLocation>
</comment>
<keyword evidence="2" id="KW-0472">Membrane</keyword>
<reference evidence="6 7" key="1">
    <citation type="submission" date="2020-08" db="EMBL/GenBank/DDBJ databases">
        <title>A Genomic Blueprint of the Chicken Gut Microbiome.</title>
        <authorList>
            <person name="Gilroy R."/>
            <person name="Ravi A."/>
            <person name="Getino M."/>
            <person name="Pursley I."/>
            <person name="Horton D.L."/>
            <person name="Alikhan N.-F."/>
            <person name="Baker D."/>
            <person name="Gharbi K."/>
            <person name="Hall N."/>
            <person name="Watson M."/>
            <person name="Adriaenssens E.M."/>
            <person name="Foster-Nyarko E."/>
            <person name="Jarju S."/>
            <person name="Secka A."/>
            <person name="Antonio M."/>
            <person name="Oren A."/>
            <person name="Chaudhuri R."/>
            <person name="La Ragione R.M."/>
            <person name="Hildebrand F."/>
            <person name="Pallen M.J."/>
        </authorList>
    </citation>
    <scope>NUCLEOTIDE SEQUENCE [LARGE SCALE GENOMIC DNA]</scope>
    <source>
        <strain evidence="6 7">Sa1YUN3</strain>
    </source>
</reference>
<protein>
    <submittedName>
        <fullName evidence="6">TonB-dependent receptor</fullName>
    </submittedName>
</protein>
<evidence type="ECO:0000313" key="6">
    <source>
        <dbReference type="EMBL" id="MBD8003039.1"/>
    </source>
</evidence>
<dbReference type="RefSeq" id="WP_191710706.1">
    <property type="nucleotide sequence ID" value="NZ_JACSPQ010000019.1"/>
</dbReference>
<dbReference type="Pfam" id="PF13620">
    <property type="entry name" value="CarboxypepD_reg"/>
    <property type="match status" value="1"/>
</dbReference>
<dbReference type="InterPro" id="IPR041700">
    <property type="entry name" value="OMP_b-brl_3"/>
</dbReference>
<name>A0ABR8VE37_9BACT</name>
<keyword evidence="3" id="KW-0998">Cell outer membrane</keyword>
<evidence type="ECO:0000256" key="3">
    <source>
        <dbReference type="ARBA" id="ARBA00023237"/>
    </source>
</evidence>
<evidence type="ECO:0000256" key="1">
    <source>
        <dbReference type="ARBA" id="ARBA00004442"/>
    </source>
</evidence>
<feature type="chain" id="PRO_5047445805" evidence="4">
    <location>
        <begin position="23"/>
        <end position="762"/>
    </location>
</feature>